<dbReference type="OrthoDB" id="375196at2157"/>
<dbReference type="eggNOG" id="arCOG05539">
    <property type="taxonomic scope" value="Archaea"/>
</dbReference>
<dbReference type="HOGENOM" id="CLU_197260_0_0_2"/>
<evidence type="ECO:0000313" key="1">
    <source>
        <dbReference type="EMBL" id="ABW01197.1"/>
    </source>
</evidence>
<dbReference type="Proteomes" id="UP000001137">
    <property type="component" value="Chromosome"/>
</dbReference>
<accession>A8MBA7</accession>
<dbReference type="EMBL" id="CP000852">
    <property type="protein sequence ID" value="ABW01197.1"/>
    <property type="molecule type" value="Genomic_DNA"/>
</dbReference>
<proteinExistence type="predicted"/>
<name>A8MBA7_CALMQ</name>
<sequence length="79" mass="8931">MRRGLRLDSINARKIRGPDGFFTVAMGIEVFRLIEDKVRELGLISEVLGDVVLVKAKSWSSISRLLQYARSRGINVIED</sequence>
<evidence type="ECO:0000313" key="2">
    <source>
        <dbReference type="Proteomes" id="UP000001137"/>
    </source>
</evidence>
<gene>
    <name evidence="1" type="ordered locus">Cmaq_0351</name>
</gene>
<dbReference type="STRING" id="397948.Cmaq_0351"/>
<dbReference type="RefSeq" id="WP_012185417.1">
    <property type="nucleotide sequence ID" value="NC_009954.1"/>
</dbReference>
<reference evidence="1 2" key="1">
    <citation type="submission" date="2007-10" db="EMBL/GenBank/DDBJ databases">
        <title>Complete sequence of Caldivirga maquilingensis IC-167.</title>
        <authorList>
            <consortium name="US DOE Joint Genome Institute"/>
            <person name="Copeland A."/>
            <person name="Lucas S."/>
            <person name="Lapidus A."/>
            <person name="Barry K."/>
            <person name="Glavina del Rio T."/>
            <person name="Dalin E."/>
            <person name="Tice H."/>
            <person name="Pitluck S."/>
            <person name="Saunders E."/>
            <person name="Brettin T."/>
            <person name="Bruce D."/>
            <person name="Detter J.C."/>
            <person name="Han C."/>
            <person name="Schmutz J."/>
            <person name="Larimer F."/>
            <person name="Land M."/>
            <person name="Hauser L."/>
            <person name="Kyrpides N."/>
            <person name="Ivanova N."/>
            <person name="Biddle J.F."/>
            <person name="Zhang Z."/>
            <person name="Fitz-Gibbon S.T."/>
            <person name="Lowe T.M."/>
            <person name="Saltikov C."/>
            <person name="House C.H."/>
            <person name="Richardson P."/>
        </authorList>
    </citation>
    <scope>NUCLEOTIDE SEQUENCE [LARGE SCALE GENOMIC DNA]</scope>
    <source>
        <strain evidence="2">ATCC 700844 / DSM 13496 / JCM 10307 / IC-167</strain>
    </source>
</reference>
<dbReference type="KEGG" id="cma:Cmaq_0351"/>
<keyword evidence="2" id="KW-1185">Reference proteome</keyword>
<dbReference type="AlphaFoldDB" id="A8MBA7"/>
<dbReference type="GeneID" id="5709619"/>
<protein>
    <submittedName>
        <fullName evidence="1">Uncharacterized protein</fullName>
    </submittedName>
</protein>
<organism evidence="1 2">
    <name type="scientific">Caldivirga maquilingensis (strain ATCC 700844 / DSM 13496 / JCM 10307 / IC-167)</name>
    <dbReference type="NCBI Taxonomy" id="397948"/>
    <lineage>
        <taxon>Archaea</taxon>
        <taxon>Thermoproteota</taxon>
        <taxon>Thermoprotei</taxon>
        <taxon>Thermoproteales</taxon>
        <taxon>Thermoproteaceae</taxon>
        <taxon>Caldivirga</taxon>
    </lineage>
</organism>